<keyword evidence="3" id="KW-1185">Reference proteome</keyword>
<sequence length="247" mass="27025">MPADEFKAPDDETPDETPDDDDTPDSSDDDEGAEGDDDEDDDSDYGITDSIGTGDVDGEAKPAVFVTTREPIALVVSRLDDPRAPESSALAAYIDGRMVARSAMPPEAIERLVDLKLFEEPVALGLFAYEEAPGLQCRLFALVPRTSLEADAHSSEPWKASVPSYESMRDAEDEMDDDMDDDDDEDGDDESPFETILLGHIVRFAKDRKYPDNLAEEAVDILTRIIHGAEPLEDADRKAIDDLLGSL</sequence>
<feature type="compositionally biased region" description="Acidic residues" evidence="1">
    <location>
        <begin position="11"/>
        <end position="44"/>
    </location>
</feature>
<feature type="region of interest" description="Disordered" evidence="1">
    <location>
        <begin position="152"/>
        <end position="192"/>
    </location>
</feature>
<organism evidence="2 3">
    <name type="scientific">Gemmatimonas groenlandica</name>
    <dbReference type="NCBI Taxonomy" id="2732249"/>
    <lineage>
        <taxon>Bacteria</taxon>
        <taxon>Pseudomonadati</taxon>
        <taxon>Gemmatimonadota</taxon>
        <taxon>Gemmatimonadia</taxon>
        <taxon>Gemmatimonadales</taxon>
        <taxon>Gemmatimonadaceae</taxon>
        <taxon>Gemmatimonas</taxon>
    </lineage>
</organism>
<dbReference type="EMBL" id="CP053085">
    <property type="protein sequence ID" value="QJR36490.1"/>
    <property type="molecule type" value="Genomic_DNA"/>
</dbReference>
<dbReference type="AlphaFoldDB" id="A0A6M4IP25"/>
<evidence type="ECO:0000256" key="1">
    <source>
        <dbReference type="SAM" id="MobiDB-lite"/>
    </source>
</evidence>
<dbReference type="RefSeq" id="WP_171225922.1">
    <property type="nucleotide sequence ID" value="NZ_CP053085.1"/>
</dbReference>
<dbReference type="KEGG" id="ggr:HKW67_13735"/>
<evidence type="ECO:0000313" key="3">
    <source>
        <dbReference type="Proteomes" id="UP000500938"/>
    </source>
</evidence>
<feature type="region of interest" description="Disordered" evidence="1">
    <location>
        <begin position="1"/>
        <end position="61"/>
    </location>
</feature>
<protein>
    <submittedName>
        <fullName evidence="2">Uncharacterized protein</fullName>
    </submittedName>
</protein>
<dbReference type="Proteomes" id="UP000500938">
    <property type="component" value="Chromosome"/>
</dbReference>
<name>A0A6M4IP25_9BACT</name>
<proteinExistence type="predicted"/>
<feature type="compositionally biased region" description="Acidic residues" evidence="1">
    <location>
        <begin position="171"/>
        <end position="192"/>
    </location>
</feature>
<gene>
    <name evidence="2" type="ORF">HKW67_13735</name>
</gene>
<reference evidence="2 3" key="1">
    <citation type="submission" date="2020-05" db="EMBL/GenBank/DDBJ databases">
        <title>Complete genome sequence of Gemmatimonas greenlandica TET16.</title>
        <authorList>
            <person name="Zeng Y."/>
        </authorList>
    </citation>
    <scope>NUCLEOTIDE SEQUENCE [LARGE SCALE GENOMIC DNA]</scope>
    <source>
        <strain evidence="2 3">TET16</strain>
    </source>
</reference>
<accession>A0A6M4IP25</accession>
<feature type="compositionally biased region" description="Basic and acidic residues" evidence="1">
    <location>
        <begin position="1"/>
        <end position="10"/>
    </location>
</feature>
<evidence type="ECO:0000313" key="2">
    <source>
        <dbReference type="EMBL" id="QJR36490.1"/>
    </source>
</evidence>